<dbReference type="Pfam" id="PF08221">
    <property type="entry name" value="HTH_9"/>
    <property type="match status" value="1"/>
</dbReference>
<dbReference type="EMBL" id="CP066786">
    <property type="protein sequence ID" value="QQM29074.1"/>
    <property type="molecule type" value="Genomic_DNA"/>
</dbReference>
<proteinExistence type="predicted"/>
<accession>A0A7T7KKP2</accession>
<evidence type="ECO:0000313" key="2">
    <source>
        <dbReference type="EMBL" id="QQM29074.1"/>
    </source>
</evidence>
<evidence type="ECO:0000313" key="3">
    <source>
        <dbReference type="Proteomes" id="UP000596083"/>
    </source>
</evidence>
<feature type="domain" description="RNA polymerase III subunit RPC82-related helix-turn-helix" evidence="1">
    <location>
        <begin position="9"/>
        <end position="54"/>
    </location>
</feature>
<reference evidence="2 3" key="1">
    <citation type="submission" date="2020-12" db="EMBL/GenBank/DDBJ databases">
        <authorList>
            <person name="Zheng R.K."/>
            <person name="Sun C.M."/>
        </authorList>
    </citation>
    <scope>NUCLEOTIDE SEQUENCE [LARGE SCALE GENOMIC DNA]</scope>
    <source>
        <strain evidence="2 3">ZRK001</strain>
    </source>
</reference>
<dbReference type="Gene3D" id="1.10.10.10">
    <property type="entry name" value="Winged helix-like DNA-binding domain superfamily/Winged helix DNA-binding domain"/>
    <property type="match status" value="1"/>
</dbReference>
<dbReference type="KEGG" id="mlut:JET14_12070"/>
<protein>
    <recommendedName>
        <fullName evidence="1">RNA polymerase III subunit RPC82-related helix-turn-helix domain-containing protein</fullName>
    </recommendedName>
</protein>
<sequence>MAEQNHGPGELLTKVLHHLVGGVCLTIDVLEADLGLTRRQISNAMSTLVRHGLVERAEAGCYQLTADGEVARAEGRVFTSGPNGPHTGRARKPWRDTFRQRAWSAMRMSVTFTIGDIVVAASVDDRDSTSNAMKYARQLTLAGYLMEMPVRQKGTRLTSNGFKRFRLIRDTGPAAPVYREKKKALYDYNLREDVPCVRNS</sequence>
<gene>
    <name evidence="2" type="ORF">JET14_12070</name>
</gene>
<organism evidence="2 3">
    <name type="scientific">Martelella lutilitoris</name>
    <dbReference type="NCBI Taxonomy" id="2583532"/>
    <lineage>
        <taxon>Bacteria</taxon>
        <taxon>Pseudomonadati</taxon>
        <taxon>Pseudomonadota</taxon>
        <taxon>Alphaproteobacteria</taxon>
        <taxon>Hyphomicrobiales</taxon>
        <taxon>Aurantimonadaceae</taxon>
        <taxon>Martelella</taxon>
    </lineage>
</organism>
<dbReference type="SUPFAM" id="SSF46785">
    <property type="entry name" value="Winged helix' DNA-binding domain"/>
    <property type="match status" value="1"/>
</dbReference>
<dbReference type="AlphaFoldDB" id="A0A7T7KKP2"/>
<dbReference type="RefSeq" id="WP_200333801.1">
    <property type="nucleotide sequence ID" value="NZ_CP066786.1"/>
</dbReference>
<dbReference type="InterPro" id="IPR036388">
    <property type="entry name" value="WH-like_DNA-bd_sf"/>
</dbReference>
<name>A0A7T7KKP2_9HYPH</name>
<evidence type="ECO:0000259" key="1">
    <source>
        <dbReference type="Pfam" id="PF08221"/>
    </source>
</evidence>
<dbReference type="InterPro" id="IPR013197">
    <property type="entry name" value="RNA_pol_III_RPC82-rel_HTH"/>
</dbReference>
<dbReference type="InterPro" id="IPR036390">
    <property type="entry name" value="WH_DNA-bd_sf"/>
</dbReference>
<dbReference type="Proteomes" id="UP000596083">
    <property type="component" value="Chromosome"/>
</dbReference>